<name>A0A0H3MF74_MYCBP</name>
<dbReference type="AlphaFoldDB" id="A0A0H3MF74"/>
<dbReference type="Proteomes" id="UP000001472">
    <property type="component" value="Chromosome"/>
</dbReference>
<dbReference type="EMBL" id="AM408590">
    <property type="protein sequence ID" value="CAL73665.1"/>
    <property type="molecule type" value="Genomic_DNA"/>
</dbReference>
<sequence length="109" mass="11691">MVAVLTYARQLGFCRSTPPTIPHSRNQLVNKTAGQAAVAESWADRVSPGAVTHATGAMCPTLGAHQFEPNQVRCTACLTRTLSCRIFRRRRELPVVGLASGDPLHPALG</sequence>
<organism evidence="1 2">
    <name type="scientific">Mycobacterium bovis (strain BCG / Pasteur 1173P2)</name>
    <dbReference type="NCBI Taxonomy" id="410289"/>
    <lineage>
        <taxon>Bacteria</taxon>
        <taxon>Bacillati</taxon>
        <taxon>Actinomycetota</taxon>
        <taxon>Actinomycetes</taxon>
        <taxon>Mycobacteriales</taxon>
        <taxon>Mycobacteriaceae</taxon>
        <taxon>Mycobacterium</taxon>
        <taxon>Mycobacterium tuberculosis complex</taxon>
    </lineage>
</organism>
<dbReference type="HOGENOM" id="CLU_2180990_0_0_11"/>
<proteinExistence type="predicted"/>
<evidence type="ECO:0000313" key="2">
    <source>
        <dbReference type="Proteomes" id="UP000001472"/>
    </source>
</evidence>
<protein>
    <submittedName>
        <fullName evidence="1">Uncharacterized protein</fullName>
    </submittedName>
</protein>
<reference evidence="1 2" key="1">
    <citation type="journal article" date="2007" name="Proc. Natl. Acad. Sci. U.S.A.">
        <title>Genome plasticity of BCG and impact on vaccine efficacy.</title>
        <authorList>
            <person name="Brosch R."/>
            <person name="Gordon S.V."/>
            <person name="Garnier T."/>
            <person name="Eiglmeier K."/>
            <person name="Frigui W."/>
            <person name="Valenti P."/>
            <person name="Dos Santos S."/>
            <person name="Duthoy S."/>
            <person name="Lacroix C."/>
            <person name="Garcia-Pelayo C."/>
            <person name="Inwald J.K."/>
            <person name="Golby P."/>
            <person name="Garcia J.N."/>
            <person name="Hewinson R.G."/>
            <person name="Behr M.A."/>
            <person name="Quail M.A."/>
            <person name="Churcher C."/>
            <person name="Barrell B.G."/>
            <person name="Parkhill J."/>
            <person name="Cole S.T."/>
        </authorList>
    </citation>
    <scope>NUCLEOTIDE SEQUENCE [LARGE SCALE GENOMIC DNA]</scope>
    <source>
        <strain evidence="2">BCG / Pasteur 1173P2</strain>
    </source>
</reference>
<gene>
    <name evidence="1" type="ordered locus">BCG_3676c</name>
</gene>
<evidence type="ECO:0000313" key="1">
    <source>
        <dbReference type="EMBL" id="CAL73665.1"/>
    </source>
</evidence>
<accession>A0A0H3MF74</accession>
<dbReference type="KEGG" id="mbb:BCG_3676c"/>